<dbReference type="RefSeq" id="XP_062776954.1">
    <property type="nucleotide sequence ID" value="XM_062920903.1"/>
</dbReference>
<dbReference type="AlphaFoldDB" id="A0AAX4I8T4"/>
<reference evidence="4" key="1">
    <citation type="journal article" date="2023" name="bioRxiv">
        <title>Complete genome of the Medicago anthracnose fungus, Colletotrichum destructivum, reveals a mini-chromosome-like region within a core chromosome.</title>
        <authorList>
            <person name="Lapalu N."/>
            <person name="Simon A."/>
            <person name="Lu A."/>
            <person name="Plaumann P.-L."/>
            <person name="Amselem J."/>
            <person name="Pigne S."/>
            <person name="Auger A."/>
            <person name="Koch C."/>
            <person name="Dallery J.-F."/>
            <person name="O'Connell R.J."/>
        </authorList>
    </citation>
    <scope>NUCLEOTIDE SEQUENCE [LARGE SCALE GENOMIC DNA]</scope>
    <source>
        <strain evidence="4">CBS 520.97</strain>
    </source>
</reference>
<dbReference type="KEGG" id="cdet:87941247"/>
<feature type="compositionally biased region" description="Low complexity" evidence="1">
    <location>
        <begin position="9"/>
        <end position="23"/>
    </location>
</feature>
<gene>
    <name evidence="3" type="ORF">CDEST_04744</name>
</gene>
<keyword evidence="2" id="KW-0472">Membrane</keyword>
<feature type="region of interest" description="Disordered" evidence="1">
    <location>
        <begin position="1"/>
        <end position="23"/>
    </location>
</feature>
<protein>
    <submittedName>
        <fullName evidence="3">Uncharacterized protein</fullName>
    </submittedName>
</protein>
<keyword evidence="2" id="KW-1133">Transmembrane helix</keyword>
<keyword evidence="2" id="KW-0812">Transmembrane</keyword>
<accession>A0AAX4I8T4</accession>
<keyword evidence="4" id="KW-1185">Reference proteome</keyword>
<feature type="transmembrane region" description="Helical" evidence="2">
    <location>
        <begin position="76"/>
        <end position="102"/>
    </location>
</feature>
<dbReference type="EMBL" id="CP137307">
    <property type="protein sequence ID" value="WQF79730.1"/>
    <property type="molecule type" value="Genomic_DNA"/>
</dbReference>
<dbReference type="Proteomes" id="UP001322277">
    <property type="component" value="Chromosome 3"/>
</dbReference>
<dbReference type="GeneID" id="87941247"/>
<evidence type="ECO:0000256" key="1">
    <source>
        <dbReference type="SAM" id="MobiDB-lite"/>
    </source>
</evidence>
<proteinExistence type="predicted"/>
<evidence type="ECO:0000313" key="4">
    <source>
        <dbReference type="Proteomes" id="UP001322277"/>
    </source>
</evidence>
<sequence length="146" mass="16180">MDTPPPFARPQSSQTPGSSTTRQQGNIVPFFLVHTTGSSHSHVSCWYAAPVLSRRLTVNCRQSIPSTRHTSLLSSFLSLLVLFFLVVFLHSFLLNLCALILATVRLIVRPERDTLHSLHTLVKEPPLYYVDGSTTHEAIPATCITP</sequence>
<organism evidence="3 4">
    <name type="scientific">Colletotrichum destructivum</name>
    <dbReference type="NCBI Taxonomy" id="34406"/>
    <lineage>
        <taxon>Eukaryota</taxon>
        <taxon>Fungi</taxon>
        <taxon>Dikarya</taxon>
        <taxon>Ascomycota</taxon>
        <taxon>Pezizomycotina</taxon>
        <taxon>Sordariomycetes</taxon>
        <taxon>Hypocreomycetidae</taxon>
        <taxon>Glomerellales</taxon>
        <taxon>Glomerellaceae</taxon>
        <taxon>Colletotrichum</taxon>
        <taxon>Colletotrichum destructivum species complex</taxon>
    </lineage>
</organism>
<evidence type="ECO:0000313" key="3">
    <source>
        <dbReference type="EMBL" id="WQF79730.1"/>
    </source>
</evidence>
<evidence type="ECO:0000256" key="2">
    <source>
        <dbReference type="SAM" id="Phobius"/>
    </source>
</evidence>
<name>A0AAX4I8T4_9PEZI</name>